<dbReference type="InterPro" id="IPR000691">
    <property type="entry name" value="Prot_inh_I16_SSI"/>
</dbReference>
<comment type="caution">
    <text evidence="11">The sequence shown here is derived from an EMBL/GenBank/DDBJ whole genome shotgun (WGS) entry which is preliminary data.</text>
</comment>
<feature type="domain" description="Subtilisin inhibitor" evidence="10">
    <location>
        <begin position="38"/>
        <end position="122"/>
    </location>
</feature>
<evidence type="ECO:0000256" key="8">
    <source>
        <dbReference type="RuleBase" id="RU003471"/>
    </source>
</evidence>
<dbReference type="PROSITE" id="PS00999">
    <property type="entry name" value="SSI"/>
    <property type="match status" value="1"/>
</dbReference>
<sequence length="136" mass="14073">MPRIAVLATLSTALSTALSAAVALGPAVPADASEAPRTSLRLTLTYPGHDASGTRSVTLRCDPAGGSHPRAAPACAELRRAGGRLVHDPDGRVCTAQYSPVVAQARGSWRGTPVSFRSQFGNDCVMHSRTGTVFGF</sequence>
<dbReference type="InterPro" id="IPR023549">
    <property type="entry name" value="Subtilisin_inhibitor"/>
</dbReference>
<keyword evidence="7" id="KW-1015">Disulfide bond</keyword>
<feature type="chain" id="PRO_5039716071" description="Subtilisin inhibitor domain-containing protein" evidence="9">
    <location>
        <begin position="21"/>
        <end position="136"/>
    </location>
</feature>
<evidence type="ECO:0000256" key="3">
    <source>
        <dbReference type="ARBA" id="ARBA00011738"/>
    </source>
</evidence>
<name>A0A7K1L8K6_9ACTN</name>
<gene>
    <name evidence="11" type="ORF">GNZ18_29755</name>
</gene>
<evidence type="ECO:0000256" key="7">
    <source>
        <dbReference type="ARBA" id="ARBA00023157"/>
    </source>
</evidence>
<comment type="similarity">
    <text evidence="2 8">Belongs to the protease inhibitor I16 (SSI) family.</text>
</comment>
<evidence type="ECO:0000313" key="11">
    <source>
        <dbReference type="EMBL" id="MUN40758.1"/>
    </source>
</evidence>
<keyword evidence="4" id="KW-0964">Secreted</keyword>
<dbReference type="GO" id="GO:0005576">
    <property type="term" value="C:extracellular region"/>
    <property type="evidence" value="ECO:0007669"/>
    <property type="project" value="UniProtKB-SubCell"/>
</dbReference>
<dbReference type="Proteomes" id="UP000432015">
    <property type="component" value="Unassembled WGS sequence"/>
</dbReference>
<keyword evidence="6 8" id="KW-0722">Serine protease inhibitor</keyword>
<evidence type="ECO:0000256" key="1">
    <source>
        <dbReference type="ARBA" id="ARBA00004613"/>
    </source>
</evidence>
<proteinExistence type="inferred from homology"/>
<reference evidence="11 12" key="1">
    <citation type="submission" date="2019-11" db="EMBL/GenBank/DDBJ databases">
        <authorList>
            <person name="Cao P."/>
        </authorList>
    </citation>
    <scope>NUCLEOTIDE SEQUENCE [LARGE SCALE GENOMIC DNA]</scope>
    <source>
        <strain evidence="11 12">NEAU-AAG5</strain>
    </source>
</reference>
<dbReference type="Gene3D" id="3.30.350.10">
    <property type="entry name" value="Subtilisin inhibitor-like"/>
    <property type="match status" value="1"/>
</dbReference>
<comment type="subcellular location">
    <subcellularLocation>
        <location evidence="1">Secreted</location>
    </subcellularLocation>
</comment>
<evidence type="ECO:0000256" key="6">
    <source>
        <dbReference type="ARBA" id="ARBA00022900"/>
    </source>
</evidence>
<evidence type="ECO:0000256" key="5">
    <source>
        <dbReference type="ARBA" id="ARBA00022690"/>
    </source>
</evidence>
<evidence type="ECO:0000256" key="4">
    <source>
        <dbReference type="ARBA" id="ARBA00022525"/>
    </source>
</evidence>
<evidence type="ECO:0000259" key="10">
    <source>
        <dbReference type="Pfam" id="PF00720"/>
    </source>
</evidence>
<feature type="signal peptide" evidence="9">
    <location>
        <begin position="1"/>
        <end position="20"/>
    </location>
</feature>
<evidence type="ECO:0000256" key="9">
    <source>
        <dbReference type="SAM" id="SignalP"/>
    </source>
</evidence>
<dbReference type="PRINTS" id="PR00294">
    <property type="entry name" value="SSBTLNINHBTR"/>
</dbReference>
<dbReference type="RefSeq" id="WP_156219945.1">
    <property type="nucleotide sequence ID" value="NZ_WOFH01000012.1"/>
</dbReference>
<dbReference type="SUPFAM" id="SSF55399">
    <property type="entry name" value="Subtilisin inhibitor"/>
    <property type="match status" value="1"/>
</dbReference>
<organism evidence="11 12">
    <name type="scientific">Actinomadura litoris</name>
    <dbReference type="NCBI Taxonomy" id="2678616"/>
    <lineage>
        <taxon>Bacteria</taxon>
        <taxon>Bacillati</taxon>
        <taxon>Actinomycetota</taxon>
        <taxon>Actinomycetes</taxon>
        <taxon>Streptosporangiales</taxon>
        <taxon>Thermomonosporaceae</taxon>
        <taxon>Actinomadura</taxon>
    </lineage>
</organism>
<keyword evidence="5 8" id="KW-0646">Protease inhibitor</keyword>
<evidence type="ECO:0000256" key="2">
    <source>
        <dbReference type="ARBA" id="ARBA00010472"/>
    </source>
</evidence>
<protein>
    <recommendedName>
        <fullName evidence="10">Subtilisin inhibitor domain-containing protein</fullName>
    </recommendedName>
</protein>
<dbReference type="AlphaFoldDB" id="A0A7K1L8K6"/>
<accession>A0A7K1L8K6</accession>
<keyword evidence="12" id="KW-1185">Reference proteome</keyword>
<dbReference type="EMBL" id="WOFH01000012">
    <property type="protein sequence ID" value="MUN40758.1"/>
    <property type="molecule type" value="Genomic_DNA"/>
</dbReference>
<dbReference type="Pfam" id="PF00720">
    <property type="entry name" value="SSI"/>
    <property type="match status" value="1"/>
</dbReference>
<dbReference type="InterPro" id="IPR036819">
    <property type="entry name" value="Subtilisin_inhibitor-like_sf"/>
</dbReference>
<evidence type="ECO:0000313" key="12">
    <source>
        <dbReference type="Proteomes" id="UP000432015"/>
    </source>
</evidence>
<comment type="subunit">
    <text evidence="3">Homodimer.</text>
</comment>
<keyword evidence="9" id="KW-0732">Signal</keyword>
<dbReference type="InterPro" id="IPR020054">
    <property type="entry name" value="Prot_inh_SSI_I16_CS"/>
</dbReference>
<dbReference type="GO" id="GO:0004867">
    <property type="term" value="F:serine-type endopeptidase inhibitor activity"/>
    <property type="evidence" value="ECO:0007669"/>
    <property type="project" value="UniProtKB-KW"/>
</dbReference>